<dbReference type="CDD" id="cd12148">
    <property type="entry name" value="fungal_TF_MHR"/>
    <property type="match status" value="1"/>
</dbReference>
<dbReference type="GO" id="GO:0000978">
    <property type="term" value="F:RNA polymerase II cis-regulatory region sequence-specific DNA binding"/>
    <property type="evidence" value="ECO:0007669"/>
    <property type="project" value="TreeGrafter"/>
</dbReference>
<gene>
    <name evidence="7" type="ORF">HIM_05365</name>
</gene>
<reference evidence="7 8" key="1">
    <citation type="journal article" date="2014" name="Genome Biol. Evol.">
        <title>Comparative genomics and transcriptomics analyses reveal divergent lifestyle features of nematode endoparasitic fungus Hirsutella minnesotensis.</title>
        <authorList>
            <person name="Lai Y."/>
            <person name="Liu K."/>
            <person name="Zhang X."/>
            <person name="Zhang X."/>
            <person name="Li K."/>
            <person name="Wang N."/>
            <person name="Shu C."/>
            <person name="Wu Y."/>
            <person name="Wang C."/>
            <person name="Bushley K.E."/>
            <person name="Xiang M."/>
            <person name="Liu X."/>
        </authorList>
    </citation>
    <scope>NUCLEOTIDE SEQUENCE [LARGE SCALE GENOMIC DNA]</scope>
    <source>
        <strain evidence="7 8">3608</strain>
    </source>
</reference>
<evidence type="ECO:0000256" key="1">
    <source>
        <dbReference type="ARBA" id="ARBA00022723"/>
    </source>
</evidence>
<feature type="compositionally biased region" description="Polar residues" evidence="5">
    <location>
        <begin position="121"/>
        <end position="143"/>
    </location>
</feature>
<feature type="domain" description="Zn(2)-C6 fungal-type" evidence="6">
    <location>
        <begin position="43"/>
        <end position="74"/>
    </location>
</feature>
<dbReference type="PROSITE" id="PS50048">
    <property type="entry name" value="ZN2_CY6_FUNGAL_2"/>
    <property type="match status" value="1"/>
</dbReference>
<feature type="region of interest" description="Disordered" evidence="5">
    <location>
        <begin position="173"/>
        <end position="197"/>
    </location>
</feature>
<dbReference type="PANTHER" id="PTHR47424">
    <property type="entry name" value="REGULATORY PROTEIN GAL4"/>
    <property type="match status" value="1"/>
</dbReference>
<dbReference type="GO" id="GO:0000435">
    <property type="term" value="P:positive regulation of transcription from RNA polymerase II promoter by galactose"/>
    <property type="evidence" value="ECO:0007669"/>
    <property type="project" value="TreeGrafter"/>
</dbReference>
<dbReference type="InterPro" id="IPR036864">
    <property type="entry name" value="Zn2-C6_fun-type_DNA-bd_sf"/>
</dbReference>
<evidence type="ECO:0000313" key="7">
    <source>
        <dbReference type="EMBL" id="KJZ75171.1"/>
    </source>
</evidence>
<keyword evidence="8" id="KW-1185">Reference proteome</keyword>
<dbReference type="InterPro" id="IPR001138">
    <property type="entry name" value="Zn2Cys6_DnaBD"/>
</dbReference>
<evidence type="ECO:0000259" key="6">
    <source>
        <dbReference type="PROSITE" id="PS50048"/>
    </source>
</evidence>
<dbReference type="GO" id="GO:0008270">
    <property type="term" value="F:zinc ion binding"/>
    <property type="evidence" value="ECO:0007669"/>
    <property type="project" value="InterPro"/>
</dbReference>
<dbReference type="SMART" id="SM00906">
    <property type="entry name" value="Fungal_trans"/>
    <property type="match status" value="1"/>
</dbReference>
<feature type="region of interest" description="Disordered" evidence="5">
    <location>
        <begin position="116"/>
        <end position="159"/>
    </location>
</feature>
<evidence type="ECO:0000256" key="3">
    <source>
        <dbReference type="ARBA" id="ARBA00023163"/>
    </source>
</evidence>
<dbReference type="InterPro" id="IPR051127">
    <property type="entry name" value="Fungal_SecMet_Regulators"/>
</dbReference>
<organism evidence="7 8">
    <name type="scientific">Hirsutella minnesotensis 3608</name>
    <dbReference type="NCBI Taxonomy" id="1043627"/>
    <lineage>
        <taxon>Eukaryota</taxon>
        <taxon>Fungi</taxon>
        <taxon>Dikarya</taxon>
        <taxon>Ascomycota</taxon>
        <taxon>Pezizomycotina</taxon>
        <taxon>Sordariomycetes</taxon>
        <taxon>Hypocreomycetidae</taxon>
        <taxon>Hypocreales</taxon>
        <taxon>Ophiocordycipitaceae</taxon>
        <taxon>Hirsutella</taxon>
    </lineage>
</organism>
<dbReference type="SMART" id="SM00066">
    <property type="entry name" value="GAL4"/>
    <property type="match status" value="1"/>
</dbReference>
<dbReference type="CDD" id="cd00067">
    <property type="entry name" value="GAL4"/>
    <property type="match status" value="1"/>
</dbReference>
<proteinExistence type="predicted"/>
<name>A0A0F7ZKE5_9HYPO</name>
<dbReference type="GO" id="GO:0006351">
    <property type="term" value="P:DNA-templated transcription"/>
    <property type="evidence" value="ECO:0007669"/>
    <property type="project" value="InterPro"/>
</dbReference>
<dbReference type="Proteomes" id="UP000054481">
    <property type="component" value="Unassembled WGS sequence"/>
</dbReference>
<dbReference type="Pfam" id="PF04082">
    <property type="entry name" value="Fungal_trans"/>
    <property type="match status" value="1"/>
</dbReference>
<dbReference type="PROSITE" id="PS00463">
    <property type="entry name" value="ZN2_CY6_FUNGAL_1"/>
    <property type="match status" value="1"/>
</dbReference>
<dbReference type="EMBL" id="KQ030519">
    <property type="protein sequence ID" value="KJZ75171.1"/>
    <property type="molecule type" value="Genomic_DNA"/>
</dbReference>
<dbReference type="Pfam" id="PF00172">
    <property type="entry name" value="Zn_clus"/>
    <property type="match status" value="1"/>
</dbReference>
<protein>
    <recommendedName>
        <fullName evidence="6">Zn(2)-C6 fungal-type domain-containing protein</fullName>
    </recommendedName>
</protein>
<dbReference type="GO" id="GO:0005634">
    <property type="term" value="C:nucleus"/>
    <property type="evidence" value="ECO:0007669"/>
    <property type="project" value="TreeGrafter"/>
</dbReference>
<accession>A0A0F7ZKE5</accession>
<dbReference type="Gene3D" id="4.10.240.10">
    <property type="entry name" value="Zn(2)-C6 fungal-type DNA-binding domain"/>
    <property type="match status" value="1"/>
</dbReference>
<keyword evidence="1" id="KW-0479">Metal-binding</keyword>
<dbReference type="AlphaFoldDB" id="A0A0F7ZKE5"/>
<dbReference type="PANTHER" id="PTHR47424:SF5">
    <property type="entry name" value="ZN(II)2CYS6 TRANSCRIPTION FACTOR (EUROFUNG)"/>
    <property type="match status" value="1"/>
</dbReference>
<evidence type="ECO:0000256" key="5">
    <source>
        <dbReference type="SAM" id="MobiDB-lite"/>
    </source>
</evidence>
<dbReference type="GO" id="GO:0000981">
    <property type="term" value="F:DNA-binding transcription factor activity, RNA polymerase II-specific"/>
    <property type="evidence" value="ECO:0007669"/>
    <property type="project" value="InterPro"/>
</dbReference>
<keyword evidence="4" id="KW-0539">Nucleus</keyword>
<evidence type="ECO:0000256" key="4">
    <source>
        <dbReference type="ARBA" id="ARBA00023242"/>
    </source>
</evidence>
<keyword evidence="2" id="KW-0805">Transcription regulation</keyword>
<dbReference type="SUPFAM" id="SSF57701">
    <property type="entry name" value="Zn2/Cys6 DNA-binding domain"/>
    <property type="match status" value="1"/>
</dbReference>
<feature type="region of interest" description="Disordered" evidence="5">
    <location>
        <begin position="1"/>
        <end position="39"/>
    </location>
</feature>
<sequence length="736" mass="81732">MEPMTIYDGGSEAGTSEQRPQKRPAPGAEAPRRPKRGKYTPVACDECKKRKLKCIPAGDGGCERCVTGGQVCAYASGTPQTVRQKHQSDQVQTLSEEMALLRQQVADLVGTVRQLKDRPAQASSTTGQTPDTNVTQTPSTTQKEAVPKEPQFVGPTRPAFGLMVGERSLTRMGIPTYESPPASGADSPTDPPPRDMTSEADFWLRCTPADVSRLLTLFEEEVESVYPFIDISDLASRAQQILDFVREIQPVDESRNGGQKPISFRDVEIAKIAIAIALTVEGPGRSELATRIAESVEQRVSRLLSPQVELKEIQLLAMLSIYYFHCDEELLAWRTIGIAAREALEMGLHRRKSLLDNFKDPDTRRLATRVFWCVYVLDRRWSFGTSLSFALSDRDIDPNLPEPDADFAYLKCMVGYGRLCSKLWDAIPPLGSPSQSIPDETVQALDSSTRDWLDSIPAHLQLRHPRLGLATQSQSRVLRRLRAMLYLRANHTRISIYQHYLFSTTSITANMSNAWLVVNIAQDTVDILVHLNATTDIYSRQQNAFNYFLLSALAVIFLAVCHAPQVFTEPCRKSFLDAVDLVRGFSRDSAVSRRLWKSIRGLLPRLRALGIQGTESKGNNGEVSHPNLDGNICSSSATMMQNAAHFPDALQQPMQMHNNAIPWGAQATDDVVHGGDFNGPVPDMFQMRNDLLDLFDALGQGQLYPGELETQFYGPDDTDLLNGRGGEISRRLRGLI</sequence>
<dbReference type="OrthoDB" id="39175at2759"/>
<dbReference type="InterPro" id="IPR007219">
    <property type="entry name" value="XnlR_reg_dom"/>
</dbReference>
<evidence type="ECO:0000313" key="8">
    <source>
        <dbReference type="Proteomes" id="UP000054481"/>
    </source>
</evidence>
<keyword evidence="3" id="KW-0804">Transcription</keyword>
<evidence type="ECO:0000256" key="2">
    <source>
        <dbReference type="ARBA" id="ARBA00023015"/>
    </source>
</evidence>